<accession>A0A0L6UD50</accession>
<dbReference type="EMBL" id="LAVV01012938">
    <property type="protein sequence ID" value="KNZ46167.1"/>
    <property type="molecule type" value="Genomic_DNA"/>
</dbReference>
<protein>
    <submittedName>
        <fullName evidence="2">Uncharacterized protein</fullName>
    </submittedName>
</protein>
<evidence type="ECO:0000313" key="2">
    <source>
        <dbReference type="EMBL" id="KNZ46167.1"/>
    </source>
</evidence>
<keyword evidence="1" id="KW-1133">Transmembrane helix</keyword>
<keyword evidence="1" id="KW-0812">Transmembrane</keyword>
<dbReference type="AlphaFoldDB" id="A0A0L6UD50"/>
<proteinExistence type="predicted"/>
<name>A0A0L6UD50_9BASI</name>
<feature type="transmembrane region" description="Helical" evidence="1">
    <location>
        <begin position="369"/>
        <end position="388"/>
    </location>
</feature>
<keyword evidence="3" id="KW-1185">Reference proteome</keyword>
<organism evidence="2 3">
    <name type="scientific">Puccinia sorghi</name>
    <dbReference type="NCBI Taxonomy" id="27349"/>
    <lineage>
        <taxon>Eukaryota</taxon>
        <taxon>Fungi</taxon>
        <taxon>Dikarya</taxon>
        <taxon>Basidiomycota</taxon>
        <taxon>Pucciniomycotina</taxon>
        <taxon>Pucciniomycetes</taxon>
        <taxon>Pucciniales</taxon>
        <taxon>Pucciniaceae</taxon>
        <taxon>Puccinia</taxon>
    </lineage>
</organism>
<evidence type="ECO:0000313" key="3">
    <source>
        <dbReference type="Proteomes" id="UP000037035"/>
    </source>
</evidence>
<gene>
    <name evidence="2" type="ORF">VP01_749g1</name>
</gene>
<reference evidence="2 3" key="1">
    <citation type="submission" date="2015-08" db="EMBL/GenBank/DDBJ databases">
        <title>Next Generation Sequencing and Analysis of the Genome of Puccinia sorghi L Schw, the Causal Agent of Maize Common Rust.</title>
        <authorList>
            <person name="Rochi L."/>
            <person name="Burguener G."/>
            <person name="Darino M."/>
            <person name="Turjanski A."/>
            <person name="Kreff E."/>
            <person name="Dieguez M.J."/>
            <person name="Sacco F."/>
        </authorList>
    </citation>
    <scope>NUCLEOTIDE SEQUENCE [LARGE SCALE GENOMIC DNA]</scope>
    <source>
        <strain evidence="2 3">RO10H11247</strain>
    </source>
</reference>
<comment type="caution">
    <text evidence="2">The sequence shown here is derived from an EMBL/GenBank/DDBJ whole genome shotgun (WGS) entry which is preliminary data.</text>
</comment>
<dbReference type="Proteomes" id="UP000037035">
    <property type="component" value="Unassembled WGS sequence"/>
</dbReference>
<feature type="transmembrane region" description="Helical" evidence="1">
    <location>
        <begin position="228"/>
        <end position="253"/>
    </location>
</feature>
<keyword evidence="1" id="KW-0472">Membrane</keyword>
<sequence length="400" mass="46493">MKARNFLNQMQSCFLNFDFHTKELQNNNPSCLTLSPHLDFHILLLLCFNPLFSLSFIFEPVHSFCLYKVWAFLIPFLLFPQLINTVDFTPQPCQQPLPCCYKLYIFEPPLFEIELVIFDTDLTKSFSSMLGWLHDTLTLMINTEKIIKPVSSIEAHTIYNLRRQSADIKGGQRVVKGDVYYQSKGSTQYKQRENSQFIRCMVSLSTFACQFWKSFFLAKKKNPVLFSFFFRETVLCFLSFHMFYLVLVSFVLFCTSCSHSTLDSISINPLLHNHHSSLKSNQHTHNPSINPLSNSQSSLLVWRDLNIYSSLFFLMSLTFSLYHLLCSLSFPSSSSASLFGHSCPQQLLRNKTLNFTDSSIYFTKMNKKVYLYFGISFYFALCQLLHSMTDYLHATRLVDL</sequence>
<dbReference type="VEuPathDB" id="FungiDB:VP01_749g1"/>
<evidence type="ECO:0000256" key="1">
    <source>
        <dbReference type="SAM" id="Phobius"/>
    </source>
</evidence>